<proteinExistence type="predicted"/>
<dbReference type="EMBL" id="JBDIME010000017">
    <property type="protein sequence ID" value="MEN2791380.1"/>
    <property type="molecule type" value="Genomic_DNA"/>
</dbReference>
<evidence type="ECO:0008006" key="4">
    <source>
        <dbReference type="Google" id="ProtNLM"/>
    </source>
</evidence>
<keyword evidence="3" id="KW-1185">Reference proteome</keyword>
<evidence type="ECO:0000256" key="1">
    <source>
        <dbReference type="SAM" id="MobiDB-lite"/>
    </source>
</evidence>
<accession>A0ABU9Y6E8</accession>
<evidence type="ECO:0000313" key="2">
    <source>
        <dbReference type="EMBL" id="MEN2791380.1"/>
    </source>
</evidence>
<feature type="region of interest" description="Disordered" evidence="1">
    <location>
        <begin position="410"/>
        <end position="433"/>
    </location>
</feature>
<reference evidence="2 3" key="1">
    <citation type="submission" date="2024-05" db="EMBL/GenBank/DDBJ databases">
        <authorList>
            <person name="Liu Q."/>
            <person name="Xin Y.-H."/>
        </authorList>
    </citation>
    <scope>NUCLEOTIDE SEQUENCE [LARGE SCALE GENOMIC DNA]</scope>
    <source>
        <strain evidence="2 3">CGMCC 1.10181</strain>
    </source>
</reference>
<protein>
    <recommendedName>
        <fullName evidence="4">Lipoprotein</fullName>
    </recommendedName>
</protein>
<name>A0ABU9Y6E8_9SPHN</name>
<comment type="caution">
    <text evidence="2">The sequence shown here is derived from an EMBL/GenBank/DDBJ whole genome shotgun (WGS) entry which is preliminary data.</text>
</comment>
<gene>
    <name evidence="2" type="ORF">ABC974_17220</name>
</gene>
<evidence type="ECO:0000313" key="3">
    <source>
        <dbReference type="Proteomes" id="UP001419910"/>
    </source>
</evidence>
<dbReference type="RefSeq" id="WP_343890321.1">
    <property type="nucleotide sequence ID" value="NZ_BAAAEH010000032.1"/>
</dbReference>
<dbReference type="Proteomes" id="UP001419910">
    <property type="component" value="Unassembled WGS sequence"/>
</dbReference>
<dbReference type="PROSITE" id="PS51257">
    <property type="entry name" value="PROKAR_LIPOPROTEIN"/>
    <property type="match status" value="1"/>
</dbReference>
<organism evidence="2 3">
    <name type="scientific">Sphingomonas oligophenolica</name>
    <dbReference type="NCBI Taxonomy" id="301154"/>
    <lineage>
        <taxon>Bacteria</taxon>
        <taxon>Pseudomonadati</taxon>
        <taxon>Pseudomonadota</taxon>
        <taxon>Alphaproteobacteria</taxon>
        <taxon>Sphingomonadales</taxon>
        <taxon>Sphingomonadaceae</taxon>
        <taxon>Sphingomonas</taxon>
    </lineage>
</organism>
<sequence length="433" mass="45548">MRAVAPLGLLLLGGCAALGGQKAVIEDRYQSYAPPTREADKVTLSVSTSEVAATPGGVSITALSDRGQAALIEQTKGKPPTTIKPAGGASPAVVLRNSISRHMVIAIQPEGFLPPGDRVDAIKVSLSVYPNRPDRWQVSTWTQASNGQTVIDLGKLTDTSTSKATISTGLNIAKFLPNLTVTGENDQTSAREVEIKDTTDFDAAVDNNGVAWLYETAGWRQSLAHNLSVDVVLSTDRLKLRSSPIASVSDLSIDDATGKSSAATPAQVKLIPGSLYSPIDFEGEPVCGRATLSYRIRHITNGGGNTFSESDDAVEFRTGTTEIPFLFSPSPYEPGYVIGIGPHTLAYEIGAGKPVPLVFATLEEATDFRNWLRQAAPAGGKLANGTIGFIVPAPTQYRPLSSAEYAQLMPGPQDEGRESDAPAAACTIPSAGQ</sequence>